<protein>
    <submittedName>
        <fullName evidence="2">Serine/threonine protein kinase</fullName>
    </submittedName>
</protein>
<sequence>MDFTATLVRNIEQKAMISDRYVNPKLLMEPPQGCPSLLFKAKDVVTGKSVVMKFLNPGVEDPYWRAAFEREEQLLSELKGKSYVVELLEKNCTLQLDLASSGDTETPVSLRFLPLERGVKDLSEYIKSLDREPLHTLQLFRELCRAVEELHKQGISHRDLKPSNCVLFQDGSLKLIDFALSYREGNSVLSQGERYTRWYSIFIPNHLYGAPELYCGFAFTPAQFPVADFFQLGAILFEMWTGLQLMKFLYQRDFMLDIGHLFCYIQDERRRDNYRNAIQVIKKKYPLPNVIELTTGPWRQVAETINEVYQAMAELDYDKRCTDFDWVQNQLGKAIDQLMVEQ</sequence>
<organism evidence="2 3">
    <name type="scientific">Paenibacillus sediminis</name>
    <dbReference type="NCBI Taxonomy" id="664909"/>
    <lineage>
        <taxon>Bacteria</taxon>
        <taxon>Bacillati</taxon>
        <taxon>Bacillota</taxon>
        <taxon>Bacilli</taxon>
        <taxon>Bacillales</taxon>
        <taxon>Paenibacillaceae</taxon>
        <taxon>Paenibacillus</taxon>
    </lineage>
</organism>
<dbReference type="GO" id="GO:0004674">
    <property type="term" value="F:protein serine/threonine kinase activity"/>
    <property type="evidence" value="ECO:0007669"/>
    <property type="project" value="UniProtKB-KW"/>
</dbReference>
<dbReference type="PANTHER" id="PTHR44167:SF24">
    <property type="entry name" value="SERINE_THREONINE-PROTEIN KINASE CHK2"/>
    <property type="match status" value="1"/>
</dbReference>
<keyword evidence="3" id="KW-1185">Reference proteome</keyword>
<dbReference type="InterPro" id="IPR008271">
    <property type="entry name" value="Ser/Thr_kinase_AS"/>
</dbReference>
<name>A0ABS4H7S3_9BACL</name>
<proteinExistence type="predicted"/>
<keyword evidence="2" id="KW-0418">Kinase</keyword>
<keyword evidence="2" id="KW-0723">Serine/threonine-protein kinase</keyword>
<evidence type="ECO:0000313" key="3">
    <source>
        <dbReference type="Proteomes" id="UP001519273"/>
    </source>
</evidence>
<comment type="caution">
    <text evidence="2">The sequence shown here is derived from an EMBL/GenBank/DDBJ whole genome shotgun (WGS) entry which is preliminary data.</text>
</comment>
<dbReference type="InterPro" id="IPR000719">
    <property type="entry name" value="Prot_kinase_dom"/>
</dbReference>
<accession>A0ABS4H7S3</accession>
<dbReference type="Pfam" id="PF00069">
    <property type="entry name" value="Pkinase"/>
    <property type="match status" value="1"/>
</dbReference>
<dbReference type="PROSITE" id="PS50011">
    <property type="entry name" value="PROTEIN_KINASE_DOM"/>
    <property type="match status" value="1"/>
</dbReference>
<feature type="domain" description="Protein kinase" evidence="1">
    <location>
        <begin position="24"/>
        <end position="339"/>
    </location>
</feature>
<dbReference type="SUPFAM" id="SSF56112">
    <property type="entry name" value="Protein kinase-like (PK-like)"/>
    <property type="match status" value="1"/>
</dbReference>
<reference evidence="2 3" key="1">
    <citation type="submission" date="2021-03" db="EMBL/GenBank/DDBJ databases">
        <title>Genomic Encyclopedia of Type Strains, Phase IV (KMG-IV): sequencing the most valuable type-strain genomes for metagenomic binning, comparative biology and taxonomic classification.</title>
        <authorList>
            <person name="Goeker M."/>
        </authorList>
    </citation>
    <scope>NUCLEOTIDE SEQUENCE [LARGE SCALE GENOMIC DNA]</scope>
    <source>
        <strain evidence="2 3">DSM 23491</strain>
    </source>
</reference>
<evidence type="ECO:0000313" key="2">
    <source>
        <dbReference type="EMBL" id="MBP1938574.1"/>
    </source>
</evidence>
<dbReference type="SMART" id="SM00220">
    <property type="entry name" value="S_TKc"/>
    <property type="match status" value="1"/>
</dbReference>
<dbReference type="Proteomes" id="UP001519273">
    <property type="component" value="Unassembled WGS sequence"/>
</dbReference>
<dbReference type="InterPro" id="IPR011009">
    <property type="entry name" value="Kinase-like_dom_sf"/>
</dbReference>
<dbReference type="PANTHER" id="PTHR44167">
    <property type="entry name" value="OVARIAN-SPECIFIC SERINE/THREONINE-PROTEIN KINASE LOK-RELATED"/>
    <property type="match status" value="1"/>
</dbReference>
<dbReference type="Gene3D" id="1.10.510.10">
    <property type="entry name" value="Transferase(Phosphotransferase) domain 1"/>
    <property type="match status" value="1"/>
</dbReference>
<dbReference type="RefSeq" id="WP_209853184.1">
    <property type="nucleotide sequence ID" value="NZ_CBCRVE010000016.1"/>
</dbReference>
<dbReference type="EMBL" id="JAGGKP010000017">
    <property type="protein sequence ID" value="MBP1938574.1"/>
    <property type="molecule type" value="Genomic_DNA"/>
</dbReference>
<keyword evidence="2" id="KW-0808">Transferase</keyword>
<evidence type="ECO:0000259" key="1">
    <source>
        <dbReference type="PROSITE" id="PS50011"/>
    </source>
</evidence>
<gene>
    <name evidence="2" type="ORF">J2Z20_003514</name>
</gene>
<dbReference type="PROSITE" id="PS00108">
    <property type="entry name" value="PROTEIN_KINASE_ST"/>
    <property type="match status" value="1"/>
</dbReference>